<name>A0A0F7VGA2_PENBI</name>
<dbReference type="Gene3D" id="3.40.50.720">
    <property type="entry name" value="NAD(P)-binding Rossmann-like Domain"/>
    <property type="match status" value="1"/>
</dbReference>
<protein>
    <recommendedName>
        <fullName evidence="3">NmrA-like domain-containing protein</fullName>
    </recommendedName>
</protein>
<dbReference type="AlphaFoldDB" id="A0A0F7VGA2"/>
<gene>
    <name evidence="4" type="ORF">PMG11_04522</name>
</gene>
<dbReference type="InterPro" id="IPR051164">
    <property type="entry name" value="NmrA-like_oxidored"/>
</dbReference>
<dbReference type="SUPFAM" id="SSF51735">
    <property type="entry name" value="NAD(P)-binding Rossmann-fold domains"/>
    <property type="match status" value="1"/>
</dbReference>
<dbReference type="CDD" id="cd05251">
    <property type="entry name" value="NmrA_like_SDR_a"/>
    <property type="match status" value="1"/>
</dbReference>
<evidence type="ECO:0000313" key="5">
    <source>
        <dbReference type="Proteomes" id="UP000042958"/>
    </source>
</evidence>
<dbReference type="PANTHER" id="PTHR42748">
    <property type="entry name" value="NITROGEN METABOLITE REPRESSION PROTEIN NMRA FAMILY MEMBER"/>
    <property type="match status" value="1"/>
</dbReference>
<dbReference type="PANTHER" id="PTHR42748:SF29">
    <property type="entry name" value="NMRA-LIKE DOMAIN-CONTAINING PROTEIN"/>
    <property type="match status" value="1"/>
</dbReference>
<keyword evidence="5" id="KW-1185">Reference proteome</keyword>
<evidence type="ECO:0000313" key="4">
    <source>
        <dbReference type="EMBL" id="CEO59871.1"/>
    </source>
</evidence>
<evidence type="ECO:0000256" key="1">
    <source>
        <dbReference type="ARBA" id="ARBA00006328"/>
    </source>
</evidence>
<dbReference type="InterPro" id="IPR008030">
    <property type="entry name" value="NmrA-like"/>
</dbReference>
<dbReference type="Gene3D" id="3.90.25.10">
    <property type="entry name" value="UDP-galactose 4-epimerase, domain 1"/>
    <property type="match status" value="1"/>
</dbReference>
<proteinExistence type="inferred from homology"/>
<evidence type="ECO:0000259" key="3">
    <source>
        <dbReference type="Pfam" id="PF05368"/>
    </source>
</evidence>
<accession>A0A0F7VGA2</accession>
<feature type="domain" description="NmrA-like" evidence="3">
    <location>
        <begin position="5"/>
        <end position="291"/>
    </location>
</feature>
<dbReference type="GO" id="GO:0005634">
    <property type="term" value="C:nucleus"/>
    <property type="evidence" value="ECO:0007669"/>
    <property type="project" value="TreeGrafter"/>
</dbReference>
<evidence type="ECO:0000256" key="2">
    <source>
        <dbReference type="ARBA" id="ARBA00022857"/>
    </source>
</evidence>
<dbReference type="Pfam" id="PF05368">
    <property type="entry name" value="NmrA"/>
    <property type="match status" value="1"/>
</dbReference>
<dbReference type="Proteomes" id="UP000042958">
    <property type="component" value="Unassembled WGS sequence"/>
</dbReference>
<reference evidence="5" key="1">
    <citation type="journal article" date="2015" name="Genome Announc.">
        <title>Draft genome sequence of the fungus Penicillium brasilianum MG11.</title>
        <authorList>
            <person name="Horn F."/>
            <person name="Linde J."/>
            <person name="Mattern D.J."/>
            <person name="Walther G."/>
            <person name="Guthke R."/>
            <person name="Brakhage A.A."/>
            <person name="Valiante V."/>
        </authorList>
    </citation>
    <scope>NUCLEOTIDE SEQUENCE [LARGE SCALE GENOMIC DNA]</scope>
    <source>
        <strain evidence="5">MG11</strain>
    </source>
</reference>
<dbReference type="OrthoDB" id="3358371at2759"/>
<sequence>MTTNTKKIIAVVGATGTQGSSVARTFLNLSDWSVRCLTRDPKSKKATELSKLGAEVVKADLEDRESLHQAFNGVHTIFLNTDFWLPYRKALAAGIDPLTSTKKGYDVEVSHGKNAADVAATIPTLERFVYSALGPMKAASGGKYSQSYHWETKAYIAEYIQAQPNLAKKISFIYIGAYITNPFLCPKFQPESGGFVSIIPAKKETMMPIINTAESTGPFVRALVEDEEAGTKLLAYDDYLSLQQITDVWSNALGKDVDLISMSMEEMNQKMGIPLEILQGPAFISEYGYCAGLKNVIEPSQLKKRMQNPSFKDWLKEQDITDLLDLKEENHWDGRVQ</sequence>
<dbReference type="STRING" id="104259.A0A0F7VGA2"/>
<organism evidence="4 5">
    <name type="scientific">Penicillium brasilianum</name>
    <dbReference type="NCBI Taxonomy" id="104259"/>
    <lineage>
        <taxon>Eukaryota</taxon>
        <taxon>Fungi</taxon>
        <taxon>Dikarya</taxon>
        <taxon>Ascomycota</taxon>
        <taxon>Pezizomycotina</taxon>
        <taxon>Eurotiomycetes</taxon>
        <taxon>Eurotiomycetidae</taxon>
        <taxon>Eurotiales</taxon>
        <taxon>Aspergillaceae</taxon>
        <taxon>Penicillium</taxon>
    </lineage>
</organism>
<comment type="similarity">
    <text evidence="1">Belongs to the NmrA-type oxidoreductase family.</text>
</comment>
<dbReference type="InterPro" id="IPR036291">
    <property type="entry name" value="NAD(P)-bd_dom_sf"/>
</dbReference>
<keyword evidence="2" id="KW-0521">NADP</keyword>
<dbReference type="EMBL" id="CDHK01000004">
    <property type="protein sequence ID" value="CEO59871.1"/>
    <property type="molecule type" value="Genomic_DNA"/>
</dbReference>